<dbReference type="InterPro" id="IPR019328">
    <property type="entry name" value="PIGH-H_dom"/>
</dbReference>
<reference evidence="4 5" key="1">
    <citation type="submission" date="2019-04" db="EMBL/GenBank/DDBJ databases">
        <title>An improved genome assembly and genetic linkage map for asparagus bean, Vigna unguiculata ssp. sesquipedialis.</title>
        <authorList>
            <person name="Xia Q."/>
            <person name="Zhang R."/>
            <person name="Dong Y."/>
        </authorList>
    </citation>
    <scope>NUCLEOTIDE SEQUENCE [LARGE SCALE GENOMIC DNA]</scope>
    <source>
        <tissue evidence="4">Leaf</tissue>
    </source>
</reference>
<dbReference type="PANTHER" id="PTHR15231">
    <property type="entry name" value="PHOSPHATIDYLINOSITOL N-ACETYLGLUCOSAMINYLTRANSFERASE SUBUNIT H"/>
    <property type="match status" value="1"/>
</dbReference>
<evidence type="ECO:0000256" key="1">
    <source>
        <dbReference type="ARBA" id="ARBA00004687"/>
    </source>
</evidence>
<feature type="domain" description="Phosphatidylinositol N-acetylglucosaminyltransferase subunit H conserved" evidence="3">
    <location>
        <begin position="88"/>
        <end position="151"/>
    </location>
</feature>
<evidence type="ECO:0000259" key="3">
    <source>
        <dbReference type="Pfam" id="PF10181"/>
    </source>
</evidence>
<dbReference type="UniPathway" id="UPA00196"/>
<comment type="pathway">
    <text evidence="1">Glycolipid biosynthesis; glycosylphosphatidylinositol-anchor biosynthesis.</text>
</comment>
<dbReference type="Pfam" id="PF10181">
    <property type="entry name" value="PIG-H"/>
    <property type="match status" value="1"/>
</dbReference>
<evidence type="ECO:0000313" key="5">
    <source>
        <dbReference type="Proteomes" id="UP000501690"/>
    </source>
</evidence>
<dbReference type="InterPro" id="IPR044215">
    <property type="entry name" value="PIG-H"/>
</dbReference>
<organism evidence="4 5">
    <name type="scientific">Vigna unguiculata</name>
    <name type="common">Cowpea</name>
    <dbReference type="NCBI Taxonomy" id="3917"/>
    <lineage>
        <taxon>Eukaryota</taxon>
        <taxon>Viridiplantae</taxon>
        <taxon>Streptophyta</taxon>
        <taxon>Embryophyta</taxon>
        <taxon>Tracheophyta</taxon>
        <taxon>Spermatophyta</taxon>
        <taxon>Magnoliopsida</taxon>
        <taxon>eudicotyledons</taxon>
        <taxon>Gunneridae</taxon>
        <taxon>Pentapetalae</taxon>
        <taxon>rosids</taxon>
        <taxon>fabids</taxon>
        <taxon>Fabales</taxon>
        <taxon>Fabaceae</taxon>
        <taxon>Papilionoideae</taxon>
        <taxon>50 kb inversion clade</taxon>
        <taxon>NPAAA clade</taxon>
        <taxon>indigoferoid/millettioid clade</taxon>
        <taxon>Phaseoleae</taxon>
        <taxon>Vigna</taxon>
    </lineage>
</organism>
<evidence type="ECO:0000313" key="4">
    <source>
        <dbReference type="EMBL" id="QCD91209.1"/>
    </source>
</evidence>
<dbReference type="AlphaFoldDB" id="A0A4D6LQM4"/>
<dbReference type="PANTHER" id="PTHR15231:SF1">
    <property type="entry name" value="PHOSPHATIDYLINOSITOL N-ACETYLGLUCOSAMINYLTRANSFERASE SUBUNIT H"/>
    <property type="match status" value="1"/>
</dbReference>
<dbReference type="GO" id="GO:0000506">
    <property type="term" value="C:glycosylphosphatidylinositol-N-acetylglucosaminyltransferase (GPI-GnT) complex"/>
    <property type="evidence" value="ECO:0007669"/>
    <property type="project" value="InterPro"/>
</dbReference>
<comment type="similarity">
    <text evidence="2">Belongs to the PIGH family.</text>
</comment>
<evidence type="ECO:0000256" key="2">
    <source>
        <dbReference type="ARBA" id="ARBA00009610"/>
    </source>
</evidence>
<dbReference type="GO" id="GO:0006506">
    <property type="term" value="P:GPI anchor biosynthetic process"/>
    <property type="evidence" value="ECO:0007669"/>
    <property type="project" value="UniProtKB-UniPathway"/>
</dbReference>
<gene>
    <name evidence="4" type="ORF">DEO72_LG4g2173</name>
</gene>
<proteinExistence type="inferred from homology"/>
<sequence>MFVLNIETLCTKLSPLFASSRADQKELFALSLLPIWRKSKALEKVNGLMKTVGVCSCEEKTISLVYCSFLFDIFLVKSLLGKPIKKESVVIMPAFGVQLETHYVSGNVIRFFVPIDKILKPVLIECVTPVTCYWTLSLIIRGESEMMLVFKNLRPPVKILVPVWKALCAATGSKEETCAHAV</sequence>
<accession>A0A4D6LQM4</accession>
<dbReference type="EMBL" id="CP039348">
    <property type="protein sequence ID" value="QCD91209.1"/>
    <property type="molecule type" value="Genomic_DNA"/>
</dbReference>
<protein>
    <submittedName>
        <fullName evidence="4">Phosphatidylinositol glycan</fullName>
    </submittedName>
</protein>
<name>A0A4D6LQM4_VIGUN</name>
<dbReference type="Proteomes" id="UP000501690">
    <property type="component" value="Linkage Group LG4"/>
</dbReference>
<keyword evidence="5" id="KW-1185">Reference proteome</keyword>